<keyword evidence="2" id="KW-0732">Signal</keyword>
<sequence>MRLQRLTYAAALIQLCLIQAQNPLQYPSSSPEETLLDDAFNRKVLEHFHIPGLAISIVHDGKAFAQGYGYSGISTSTPVTENTLFFTGSTTKAHTSAAISLLMDDNNNFPQIQWNTPIHTLLPSDFTLSNPSLTSQITITDMLSHRSGLPRHDIVLLQNITTQQIIQRTKHLPLTAEIRMEFHYFEVVSGLPIATFLKERLWTPLGMDETYMDIEPAGRYITRTSTARGMSSRLCSDYANWVSALLEREAPISKEGYTALFGAHSIVSGVVSEPFSGPNYKGHTLIQHGGSQDGFGALVVMLPGEGFGVTVLGNEMVGTNGASWVLAFELIDRVLGVAGEERFGWEALVDAQLQQSKLTNDTLSALYPTLPPTSELLPYPLDLSSYEGIYTHPAYPILRISSTCPERTPLKNPEKWTGSRLCASFENHAAFASELELDIFHVTGTYWTLVFWFAGRGDAARVEFRISPGGGVSEVGVDFEPGMKVRGEKIWLTRV</sequence>
<accession>A0ABR4HK41</accession>
<dbReference type="InterPro" id="IPR050491">
    <property type="entry name" value="AmpC-like"/>
</dbReference>
<dbReference type="PANTHER" id="PTHR46825:SF15">
    <property type="entry name" value="BETA-LACTAMASE-RELATED DOMAIN-CONTAINING PROTEIN"/>
    <property type="match status" value="1"/>
</dbReference>
<evidence type="ECO:0000259" key="3">
    <source>
        <dbReference type="Pfam" id="PF00144"/>
    </source>
</evidence>
<dbReference type="SUPFAM" id="SSF56601">
    <property type="entry name" value="beta-lactamase/transpeptidase-like"/>
    <property type="match status" value="1"/>
</dbReference>
<feature type="signal peptide" evidence="2">
    <location>
        <begin position="1"/>
        <end position="20"/>
    </location>
</feature>
<dbReference type="Pfam" id="PF00144">
    <property type="entry name" value="Beta-lactamase"/>
    <property type="match status" value="1"/>
</dbReference>
<evidence type="ECO:0000256" key="1">
    <source>
        <dbReference type="ARBA" id="ARBA00038215"/>
    </source>
</evidence>
<dbReference type="Gene3D" id="3.40.710.10">
    <property type="entry name" value="DD-peptidase/beta-lactamase superfamily"/>
    <property type="match status" value="1"/>
</dbReference>
<feature type="chain" id="PRO_5045517043" evidence="2">
    <location>
        <begin position="21"/>
        <end position="495"/>
    </location>
</feature>
<evidence type="ECO:0000256" key="2">
    <source>
        <dbReference type="SAM" id="SignalP"/>
    </source>
</evidence>
<feature type="domain" description="Beta-lactamase-related" evidence="3">
    <location>
        <begin position="47"/>
        <end position="318"/>
    </location>
</feature>
<comment type="similarity">
    <text evidence="1">Belongs to the peptidase S12 family.</text>
</comment>
<dbReference type="EMBL" id="JBFXLS010000107">
    <property type="protein sequence ID" value="KAL2815856.1"/>
    <property type="molecule type" value="Genomic_DNA"/>
</dbReference>
<dbReference type="PANTHER" id="PTHR46825">
    <property type="entry name" value="D-ALANYL-D-ALANINE-CARBOXYPEPTIDASE/ENDOPEPTIDASE AMPH"/>
    <property type="match status" value="1"/>
</dbReference>
<name>A0ABR4HK41_9EURO</name>
<protein>
    <submittedName>
        <fullName evidence="4">Penicillin-binding protein</fullName>
    </submittedName>
</protein>
<organism evidence="4 5">
    <name type="scientific">Aspergillus cavernicola</name>
    <dbReference type="NCBI Taxonomy" id="176166"/>
    <lineage>
        <taxon>Eukaryota</taxon>
        <taxon>Fungi</taxon>
        <taxon>Dikarya</taxon>
        <taxon>Ascomycota</taxon>
        <taxon>Pezizomycotina</taxon>
        <taxon>Eurotiomycetes</taxon>
        <taxon>Eurotiomycetidae</taxon>
        <taxon>Eurotiales</taxon>
        <taxon>Aspergillaceae</taxon>
        <taxon>Aspergillus</taxon>
        <taxon>Aspergillus subgen. Nidulantes</taxon>
    </lineage>
</organism>
<comment type="caution">
    <text evidence="4">The sequence shown here is derived from an EMBL/GenBank/DDBJ whole genome shotgun (WGS) entry which is preliminary data.</text>
</comment>
<reference evidence="4 5" key="1">
    <citation type="submission" date="2024-07" db="EMBL/GenBank/DDBJ databases">
        <title>Section-level genome sequencing and comparative genomics of Aspergillus sections Usti and Cavernicolus.</title>
        <authorList>
            <consortium name="Lawrence Berkeley National Laboratory"/>
            <person name="Nybo J.L."/>
            <person name="Vesth T.C."/>
            <person name="Theobald S."/>
            <person name="Frisvad J.C."/>
            <person name="Larsen T.O."/>
            <person name="Kjaerboelling I."/>
            <person name="Rothschild-Mancinelli K."/>
            <person name="Lyhne E.K."/>
            <person name="Kogle M.E."/>
            <person name="Barry K."/>
            <person name="Clum A."/>
            <person name="Na H."/>
            <person name="Ledsgaard L."/>
            <person name="Lin J."/>
            <person name="Lipzen A."/>
            <person name="Kuo A."/>
            <person name="Riley R."/>
            <person name="Mondo S."/>
            <person name="LaButti K."/>
            <person name="Haridas S."/>
            <person name="Pangalinan J."/>
            <person name="Salamov A.A."/>
            <person name="Simmons B.A."/>
            <person name="Magnuson J.K."/>
            <person name="Chen J."/>
            <person name="Drula E."/>
            <person name="Henrissat B."/>
            <person name="Wiebenga A."/>
            <person name="Lubbers R.J."/>
            <person name="Gomes A.C."/>
            <person name="Makela M.R."/>
            <person name="Stajich J."/>
            <person name="Grigoriev I.V."/>
            <person name="Mortensen U.H."/>
            <person name="De vries R.P."/>
            <person name="Baker S.E."/>
            <person name="Andersen M.R."/>
        </authorList>
    </citation>
    <scope>NUCLEOTIDE SEQUENCE [LARGE SCALE GENOMIC DNA]</scope>
    <source>
        <strain evidence="4 5">CBS 600.67</strain>
    </source>
</reference>
<keyword evidence="5" id="KW-1185">Reference proteome</keyword>
<evidence type="ECO:0000313" key="4">
    <source>
        <dbReference type="EMBL" id="KAL2815856.1"/>
    </source>
</evidence>
<dbReference type="Proteomes" id="UP001610335">
    <property type="component" value="Unassembled WGS sequence"/>
</dbReference>
<evidence type="ECO:0000313" key="5">
    <source>
        <dbReference type="Proteomes" id="UP001610335"/>
    </source>
</evidence>
<dbReference type="InterPro" id="IPR001466">
    <property type="entry name" value="Beta-lactam-related"/>
</dbReference>
<proteinExistence type="inferred from homology"/>
<dbReference type="InterPro" id="IPR012338">
    <property type="entry name" value="Beta-lactam/transpept-like"/>
</dbReference>
<gene>
    <name evidence="4" type="ORF">BDW59DRAFT_177497</name>
</gene>